<dbReference type="Proteomes" id="UP001465668">
    <property type="component" value="Unassembled WGS sequence"/>
</dbReference>
<organism evidence="3 4">
    <name type="scientific">Seiridium cardinale</name>
    <dbReference type="NCBI Taxonomy" id="138064"/>
    <lineage>
        <taxon>Eukaryota</taxon>
        <taxon>Fungi</taxon>
        <taxon>Dikarya</taxon>
        <taxon>Ascomycota</taxon>
        <taxon>Pezizomycotina</taxon>
        <taxon>Sordariomycetes</taxon>
        <taxon>Xylariomycetidae</taxon>
        <taxon>Amphisphaeriales</taxon>
        <taxon>Sporocadaceae</taxon>
        <taxon>Seiridium</taxon>
    </lineage>
</organism>
<evidence type="ECO:0000313" key="3">
    <source>
        <dbReference type="EMBL" id="KAK9771997.1"/>
    </source>
</evidence>
<keyword evidence="4" id="KW-1185">Reference proteome</keyword>
<name>A0ABR2XE97_9PEZI</name>
<protein>
    <submittedName>
        <fullName evidence="3">Apple domain-containing protein</fullName>
    </submittedName>
</protein>
<dbReference type="EMBL" id="JARVKM010000067">
    <property type="protein sequence ID" value="KAK9771997.1"/>
    <property type="molecule type" value="Genomic_DNA"/>
</dbReference>
<sequence length="184" mass="19082">MLPTAVTLSCLFSAAVAGILPNNRQESTTASCFAELGSISIKNVPTSTSTVTNTDEVVFQSTTIPVTTVTPDAITLVSTDFTTVVETVTATTVTDTFSTTSTDFITSTTTELFTATQTSNTDISTTTTVTNAILPSSTFYDTFDTLDGYPSSGSKVKRYKCKAKGQSSSSGAVLPSASSRSIAG</sequence>
<feature type="chain" id="PRO_5045950669" evidence="2">
    <location>
        <begin position="18"/>
        <end position="184"/>
    </location>
</feature>
<reference evidence="3 4" key="1">
    <citation type="submission" date="2024-02" db="EMBL/GenBank/DDBJ databases">
        <title>First draft genome assembly of two strains of Seiridium cardinale.</title>
        <authorList>
            <person name="Emiliani G."/>
            <person name="Scali E."/>
        </authorList>
    </citation>
    <scope>NUCLEOTIDE SEQUENCE [LARGE SCALE GENOMIC DNA]</scope>
    <source>
        <strain evidence="3 4">BM-138-000479</strain>
    </source>
</reference>
<gene>
    <name evidence="3" type="ORF">SCAR479_11316</name>
</gene>
<keyword evidence="2" id="KW-0732">Signal</keyword>
<proteinExistence type="predicted"/>
<feature type="region of interest" description="Disordered" evidence="1">
    <location>
        <begin position="165"/>
        <end position="184"/>
    </location>
</feature>
<feature type="compositionally biased region" description="Low complexity" evidence="1">
    <location>
        <begin position="167"/>
        <end position="184"/>
    </location>
</feature>
<evidence type="ECO:0000256" key="1">
    <source>
        <dbReference type="SAM" id="MobiDB-lite"/>
    </source>
</evidence>
<accession>A0ABR2XE97</accession>
<comment type="caution">
    <text evidence="3">The sequence shown here is derived from an EMBL/GenBank/DDBJ whole genome shotgun (WGS) entry which is preliminary data.</text>
</comment>
<evidence type="ECO:0000256" key="2">
    <source>
        <dbReference type="SAM" id="SignalP"/>
    </source>
</evidence>
<feature type="signal peptide" evidence="2">
    <location>
        <begin position="1"/>
        <end position="17"/>
    </location>
</feature>
<evidence type="ECO:0000313" key="4">
    <source>
        <dbReference type="Proteomes" id="UP001465668"/>
    </source>
</evidence>